<reference evidence="4" key="1">
    <citation type="submission" date="2021-02" db="EMBL/GenBank/DDBJ databases">
        <authorList>
            <person name="Nowell W R."/>
        </authorList>
    </citation>
    <scope>NUCLEOTIDE SEQUENCE</scope>
</reference>
<evidence type="ECO:0000259" key="2">
    <source>
        <dbReference type="Pfam" id="PF07484"/>
    </source>
</evidence>
<dbReference type="Pfam" id="PF07484">
    <property type="entry name" value="Collar"/>
    <property type="match status" value="1"/>
</dbReference>
<dbReference type="OrthoDB" id="10062874at2759"/>
<feature type="transmembrane region" description="Helical" evidence="1">
    <location>
        <begin position="75"/>
        <end position="99"/>
    </location>
</feature>
<dbReference type="SUPFAM" id="SSF88874">
    <property type="entry name" value="Receptor-binding domain of short tail fibre protein gp12"/>
    <property type="match status" value="1"/>
</dbReference>
<feature type="domain" description="Phage tail collar" evidence="2">
    <location>
        <begin position="112"/>
        <end position="174"/>
    </location>
</feature>
<organism evidence="4 6">
    <name type="scientific">Adineta ricciae</name>
    <name type="common">Rotifer</name>
    <dbReference type="NCBI Taxonomy" id="249248"/>
    <lineage>
        <taxon>Eukaryota</taxon>
        <taxon>Metazoa</taxon>
        <taxon>Spiralia</taxon>
        <taxon>Gnathifera</taxon>
        <taxon>Rotifera</taxon>
        <taxon>Eurotatoria</taxon>
        <taxon>Bdelloidea</taxon>
        <taxon>Adinetida</taxon>
        <taxon>Adinetidae</taxon>
        <taxon>Adineta</taxon>
    </lineage>
</organism>
<evidence type="ECO:0000313" key="3">
    <source>
        <dbReference type="EMBL" id="CAF0744954.1"/>
    </source>
</evidence>
<dbReference type="InterPro" id="IPR011083">
    <property type="entry name" value="Phage_tail_collar_dom"/>
</dbReference>
<comment type="caution">
    <text evidence="4">The sequence shown here is derived from an EMBL/GenBank/DDBJ whole genome shotgun (WGS) entry which is preliminary data.</text>
</comment>
<protein>
    <recommendedName>
        <fullName evidence="2">Phage tail collar domain-containing protein</fullName>
    </recommendedName>
</protein>
<dbReference type="Gene3D" id="3.90.1340.10">
    <property type="entry name" value="Phage tail collar domain"/>
    <property type="match status" value="1"/>
</dbReference>
<evidence type="ECO:0000256" key="1">
    <source>
        <dbReference type="SAM" id="Phobius"/>
    </source>
</evidence>
<sequence length="317" mass="34323">MYRYQSSGRSLTLTPESHRWADKIAYLNAQQLYSKNAAESTPAPPLYNKSFFNNYPPNPPKKDTKNIKKKLCATWYVYLALLLTGMVSASMAMSIYSLLYVQKTTTIDVPIGTIVLYGGNAQQLVETDNKWLFCDGSAVSRSTYSALFLVIGITYGIGNGLNTFNLPDFRARFPLGSLVASDTSLISGGNASHTLTTAELPTHYHDQDSLMTSTIPAHSHAVNDPGHDHGGSTGSSTTSYLSFGGATILLYTSSGSYYATSSTHTHTISTDYTNINLQANGNHSHTINGTTGSTGMGQSFNVTPPYQTIHCIIRANL</sequence>
<dbReference type="EMBL" id="CAJNOJ010000171">
    <property type="protein sequence ID" value="CAF1238482.1"/>
    <property type="molecule type" value="Genomic_DNA"/>
</dbReference>
<keyword evidence="1" id="KW-0472">Membrane</keyword>
<accession>A0A814Z5L0</accession>
<proteinExistence type="predicted"/>
<keyword evidence="1" id="KW-1133">Transmembrane helix</keyword>
<dbReference type="Proteomes" id="UP000663852">
    <property type="component" value="Unassembled WGS sequence"/>
</dbReference>
<dbReference type="Proteomes" id="UP000663828">
    <property type="component" value="Unassembled WGS sequence"/>
</dbReference>
<dbReference type="AlphaFoldDB" id="A0A814Z5L0"/>
<evidence type="ECO:0000313" key="6">
    <source>
        <dbReference type="Proteomes" id="UP000663852"/>
    </source>
</evidence>
<evidence type="ECO:0000313" key="4">
    <source>
        <dbReference type="EMBL" id="CAF1238482.1"/>
    </source>
</evidence>
<keyword evidence="5" id="KW-1185">Reference proteome</keyword>
<name>A0A814Z5L0_ADIRI</name>
<dbReference type="InterPro" id="IPR037053">
    <property type="entry name" value="Phage_tail_collar_dom_sf"/>
</dbReference>
<evidence type="ECO:0000313" key="5">
    <source>
        <dbReference type="Proteomes" id="UP000663828"/>
    </source>
</evidence>
<dbReference type="EMBL" id="CAJNOR010000003">
    <property type="protein sequence ID" value="CAF0744954.1"/>
    <property type="molecule type" value="Genomic_DNA"/>
</dbReference>
<gene>
    <name evidence="4" type="ORF">EDS130_LOCUS27326</name>
    <name evidence="3" type="ORF">XAT740_LOCUS104</name>
</gene>
<keyword evidence="1" id="KW-0812">Transmembrane</keyword>